<evidence type="ECO:0000313" key="2">
    <source>
        <dbReference type="Proteomes" id="UP001157418"/>
    </source>
</evidence>
<accession>A0AAU9NAZ0</accession>
<proteinExistence type="predicted"/>
<name>A0AAU9NAZ0_9ASTR</name>
<reference evidence="1 2" key="1">
    <citation type="submission" date="2022-01" db="EMBL/GenBank/DDBJ databases">
        <authorList>
            <person name="Xiong W."/>
            <person name="Schranz E."/>
        </authorList>
    </citation>
    <scope>NUCLEOTIDE SEQUENCE [LARGE SCALE GENOMIC DNA]</scope>
</reference>
<protein>
    <submittedName>
        <fullName evidence="1">Uncharacterized protein</fullName>
    </submittedName>
</protein>
<dbReference type="AlphaFoldDB" id="A0AAU9NAZ0"/>
<sequence>MIELIKHECVIFWSPSLFYPRRFPGSFLTLFTNPDVHCNSLEVLPIIKHFSCSSLSPVKKIEYISLHWFCFSVIIEVNQDE</sequence>
<dbReference type="EMBL" id="CAKMRJ010004445">
    <property type="protein sequence ID" value="CAH1435509.1"/>
    <property type="molecule type" value="Genomic_DNA"/>
</dbReference>
<evidence type="ECO:0000313" key="1">
    <source>
        <dbReference type="EMBL" id="CAH1435509.1"/>
    </source>
</evidence>
<comment type="caution">
    <text evidence="1">The sequence shown here is derived from an EMBL/GenBank/DDBJ whole genome shotgun (WGS) entry which is preliminary data.</text>
</comment>
<dbReference type="Proteomes" id="UP001157418">
    <property type="component" value="Unassembled WGS sequence"/>
</dbReference>
<gene>
    <name evidence="1" type="ORF">LVIROSA_LOCUS21946</name>
</gene>
<keyword evidence="2" id="KW-1185">Reference proteome</keyword>
<organism evidence="1 2">
    <name type="scientific">Lactuca virosa</name>
    <dbReference type="NCBI Taxonomy" id="75947"/>
    <lineage>
        <taxon>Eukaryota</taxon>
        <taxon>Viridiplantae</taxon>
        <taxon>Streptophyta</taxon>
        <taxon>Embryophyta</taxon>
        <taxon>Tracheophyta</taxon>
        <taxon>Spermatophyta</taxon>
        <taxon>Magnoliopsida</taxon>
        <taxon>eudicotyledons</taxon>
        <taxon>Gunneridae</taxon>
        <taxon>Pentapetalae</taxon>
        <taxon>asterids</taxon>
        <taxon>campanulids</taxon>
        <taxon>Asterales</taxon>
        <taxon>Asteraceae</taxon>
        <taxon>Cichorioideae</taxon>
        <taxon>Cichorieae</taxon>
        <taxon>Lactucinae</taxon>
        <taxon>Lactuca</taxon>
    </lineage>
</organism>